<accession>A0A1I7ZQN5</accession>
<dbReference type="AlphaFoldDB" id="A0A1I7ZQN5"/>
<keyword evidence="1" id="KW-1185">Reference proteome</keyword>
<proteinExistence type="predicted"/>
<evidence type="ECO:0000313" key="2">
    <source>
        <dbReference type="WBParaSite" id="L893_g2885.t1"/>
    </source>
</evidence>
<evidence type="ECO:0000313" key="1">
    <source>
        <dbReference type="Proteomes" id="UP000095287"/>
    </source>
</evidence>
<reference evidence="2" key="1">
    <citation type="submission" date="2016-11" db="UniProtKB">
        <authorList>
            <consortium name="WormBaseParasite"/>
        </authorList>
    </citation>
    <scope>IDENTIFICATION</scope>
</reference>
<protein>
    <submittedName>
        <fullName evidence="2">F-box domain-containing protein</fullName>
    </submittedName>
</protein>
<name>A0A1I7ZQN5_9BILA</name>
<organism evidence="1 2">
    <name type="scientific">Steinernema glaseri</name>
    <dbReference type="NCBI Taxonomy" id="37863"/>
    <lineage>
        <taxon>Eukaryota</taxon>
        <taxon>Metazoa</taxon>
        <taxon>Ecdysozoa</taxon>
        <taxon>Nematoda</taxon>
        <taxon>Chromadorea</taxon>
        <taxon>Rhabditida</taxon>
        <taxon>Tylenchina</taxon>
        <taxon>Panagrolaimomorpha</taxon>
        <taxon>Strongyloidoidea</taxon>
        <taxon>Steinernematidae</taxon>
        <taxon>Steinernema</taxon>
    </lineage>
</organism>
<dbReference type="WBParaSite" id="L893_g2885.t1">
    <property type="protein sequence ID" value="L893_g2885.t1"/>
    <property type="gene ID" value="L893_g2885"/>
</dbReference>
<dbReference type="Proteomes" id="UP000095287">
    <property type="component" value="Unplaced"/>
</dbReference>
<sequence>MDRVPNCFIEEVLLLLDYERYGCSGDAEVKRLPSIWGQIVNSKRPKEYARLDVYLRNDKEAFFLVWNRGKFLKLPNLEQFTISQMFIWDGHEGVSDGSVYHPLKETNFKLLRRQLARGHAFTMCLESKGSHALVDRLRLVPPRIVELKVFNLLPSSVEALTRSVDRGTLRSLESFGCLTVTHEHLQVLLNFVASEQLEHFSFKISVRSPVSYSAVLTEVVNAFLSRNRAHRFKFIVDAGAMTLPPNDFTAT</sequence>